<dbReference type="Pfam" id="PF25954">
    <property type="entry name" value="Beta-barrel_RND_2"/>
    <property type="match status" value="1"/>
</dbReference>
<dbReference type="InterPro" id="IPR050465">
    <property type="entry name" value="UPF0194_transport"/>
</dbReference>
<dbReference type="GO" id="GO:0016020">
    <property type="term" value="C:membrane"/>
    <property type="evidence" value="ECO:0007669"/>
    <property type="project" value="InterPro"/>
</dbReference>
<dbReference type="InterPro" id="IPR058792">
    <property type="entry name" value="Beta-barrel_RND_2"/>
</dbReference>
<evidence type="ECO:0000259" key="5">
    <source>
        <dbReference type="Pfam" id="PF25984"/>
    </source>
</evidence>
<feature type="domain" description="YknX-like barrel-sandwich hybrid" evidence="5">
    <location>
        <begin position="69"/>
        <end position="359"/>
    </location>
</feature>
<dbReference type="GO" id="GO:0030313">
    <property type="term" value="C:cell envelope"/>
    <property type="evidence" value="ECO:0007669"/>
    <property type="project" value="UniProtKB-SubCell"/>
</dbReference>
<gene>
    <name evidence="6" type="ORF">A3G52_00390</name>
</gene>
<protein>
    <submittedName>
        <fullName evidence="6">Uncharacterized protein</fullName>
    </submittedName>
</protein>
<evidence type="ECO:0000256" key="1">
    <source>
        <dbReference type="ARBA" id="ARBA00004196"/>
    </source>
</evidence>
<dbReference type="Gene3D" id="2.40.50.100">
    <property type="match status" value="1"/>
</dbReference>
<proteinExistence type="inferred from homology"/>
<comment type="caution">
    <text evidence="6">The sequence shown here is derived from an EMBL/GenBank/DDBJ whole genome shotgun (WGS) entry which is preliminary data.</text>
</comment>
<accession>A0A1G2P1G6</accession>
<comment type="similarity">
    <text evidence="2">Belongs to the membrane fusion protein (MFP) (TC 8.A.1) family.</text>
</comment>
<evidence type="ECO:0000313" key="6">
    <source>
        <dbReference type="EMBL" id="OHA42197.1"/>
    </source>
</evidence>
<keyword evidence="3" id="KW-0175">Coiled coil</keyword>
<dbReference type="NCBIfam" id="TIGR01730">
    <property type="entry name" value="RND_mfp"/>
    <property type="match status" value="1"/>
</dbReference>
<dbReference type="PANTHER" id="PTHR32347">
    <property type="entry name" value="EFFLUX SYSTEM COMPONENT YKNX-RELATED"/>
    <property type="match status" value="1"/>
</dbReference>
<dbReference type="AlphaFoldDB" id="A0A1G2P1G6"/>
<dbReference type="Gene3D" id="2.40.420.20">
    <property type="match status" value="1"/>
</dbReference>
<sequence length="512" mass="56266">MLKTKKKRIFVIIAALSIIALAVFFVSREEDPLSRYELENAQRGDIVEVVSITGTVKPSKEVSLGFVRAGKINAISVKVGDKVNKGKVLVSMDDSDIRAELSRAKIALEAEKINLENIKRAGARIAKNGNNISPDEAAVLSALNQYTESLKEAYTKTDNTVRTYVDKFFGDSRQSPHFGIEIHDGNAKYFVSGLPDQQISINREKRMLNSDLKIWRESTAENFSSDVDEVFDIAETTLMNADSMVQGIGDILDSKTYTSATEESIYKGLRSDLHTARSAIVNELSAIRLTKNNYLKTSANSSPEEIRLADLQVKSALANIASIEDRLSETWIASPFSGTVVAVNAETGEIASTNSPIVKMISSGQYEIEAFVPESDIAKVKVKDTAEVTLDAYGEDEIFEAFVASIDPAETAQEGISTYKIKLVFVSDDSRILSGMTANIDISTEKKEDVIKIPERAVIREKGEYFVRVVTASGTDVEKKKVVPGIRGADSYREIISGIKEGEQIVVFDKQE</sequence>
<dbReference type="Proteomes" id="UP000177269">
    <property type="component" value="Unassembled WGS sequence"/>
</dbReference>
<name>A0A1G2P1G6_9BACT</name>
<dbReference type="InterPro" id="IPR058639">
    <property type="entry name" value="BSH_YknX-like"/>
</dbReference>
<evidence type="ECO:0000313" key="7">
    <source>
        <dbReference type="Proteomes" id="UP000177269"/>
    </source>
</evidence>
<reference evidence="6 7" key="1">
    <citation type="journal article" date="2016" name="Nat. Commun.">
        <title>Thousands of microbial genomes shed light on interconnected biogeochemical processes in an aquifer system.</title>
        <authorList>
            <person name="Anantharaman K."/>
            <person name="Brown C.T."/>
            <person name="Hug L.A."/>
            <person name="Sharon I."/>
            <person name="Castelle C.J."/>
            <person name="Probst A.J."/>
            <person name="Thomas B.C."/>
            <person name="Singh A."/>
            <person name="Wilkins M.J."/>
            <person name="Karaoz U."/>
            <person name="Brodie E.L."/>
            <person name="Williams K.H."/>
            <person name="Hubbard S.S."/>
            <person name="Banfield J.F."/>
        </authorList>
    </citation>
    <scope>NUCLEOTIDE SEQUENCE [LARGE SCALE GENOMIC DNA]</scope>
</reference>
<dbReference type="EMBL" id="MHSK01000017">
    <property type="protein sequence ID" value="OHA42197.1"/>
    <property type="molecule type" value="Genomic_DNA"/>
</dbReference>
<evidence type="ECO:0000256" key="3">
    <source>
        <dbReference type="ARBA" id="ARBA00023054"/>
    </source>
</evidence>
<evidence type="ECO:0000259" key="4">
    <source>
        <dbReference type="Pfam" id="PF25954"/>
    </source>
</evidence>
<dbReference type="Pfam" id="PF25984">
    <property type="entry name" value="BSH_YknX"/>
    <property type="match status" value="1"/>
</dbReference>
<comment type="subcellular location">
    <subcellularLocation>
        <location evidence="1">Cell envelope</location>
    </subcellularLocation>
</comment>
<dbReference type="InterPro" id="IPR006143">
    <property type="entry name" value="RND_pump_MFP"/>
</dbReference>
<dbReference type="Gene3D" id="2.40.30.170">
    <property type="match status" value="1"/>
</dbReference>
<evidence type="ECO:0000256" key="2">
    <source>
        <dbReference type="ARBA" id="ARBA00009477"/>
    </source>
</evidence>
<dbReference type="PRINTS" id="PR01490">
    <property type="entry name" value="RTXTOXIND"/>
</dbReference>
<dbReference type="GO" id="GO:0022857">
    <property type="term" value="F:transmembrane transporter activity"/>
    <property type="evidence" value="ECO:0007669"/>
    <property type="project" value="InterPro"/>
</dbReference>
<organism evidence="6 7">
    <name type="scientific">Candidatus Taylorbacteria bacterium RIFCSPLOWO2_12_FULL_43_20</name>
    <dbReference type="NCBI Taxonomy" id="1802332"/>
    <lineage>
        <taxon>Bacteria</taxon>
        <taxon>Candidatus Tayloriibacteriota</taxon>
    </lineage>
</organism>
<feature type="domain" description="CusB-like beta-barrel" evidence="4">
    <location>
        <begin position="368"/>
        <end position="445"/>
    </location>
</feature>